<name>A0AAV4FWK6_9GAST</name>
<protein>
    <recommendedName>
        <fullName evidence="3">RRP15-like protein</fullName>
    </recommendedName>
</protein>
<comment type="caution">
    <text evidence="1">The sequence shown here is derived from an EMBL/GenBank/DDBJ whole genome shotgun (WGS) entry which is preliminary data.</text>
</comment>
<dbReference type="Proteomes" id="UP000762676">
    <property type="component" value="Unassembled WGS sequence"/>
</dbReference>
<accession>A0AAV4FWK6</accession>
<proteinExistence type="predicted"/>
<gene>
    <name evidence="1" type="ORF">ElyMa_000511100</name>
</gene>
<dbReference type="EMBL" id="BMAT01000978">
    <property type="protein sequence ID" value="GFR77539.1"/>
    <property type="molecule type" value="Genomic_DNA"/>
</dbReference>
<keyword evidence="2" id="KW-1185">Reference proteome</keyword>
<evidence type="ECO:0000313" key="2">
    <source>
        <dbReference type="Proteomes" id="UP000762676"/>
    </source>
</evidence>
<evidence type="ECO:0008006" key="3">
    <source>
        <dbReference type="Google" id="ProtNLM"/>
    </source>
</evidence>
<reference evidence="1 2" key="1">
    <citation type="journal article" date="2021" name="Elife">
        <title>Chloroplast acquisition without the gene transfer in kleptoplastic sea slugs, Plakobranchus ocellatus.</title>
        <authorList>
            <person name="Maeda T."/>
            <person name="Takahashi S."/>
            <person name="Yoshida T."/>
            <person name="Shimamura S."/>
            <person name="Takaki Y."/>
            <person name="Nagai Y."/>
            <person name="Toyoda A."/>
            <person name="Suzuki Y."/>
            <person name="Arimoto A."/>
            <person name="Ishii H."/>
            <person name="Satoh N."/>
            <person name="Nishiyama T."/>
            <person name="Hasebe M."/>
            <person name="Maruyama T."/>
            <person name="Minagawa J."/>
            <person name="Obokata J."/>
            <person name="Shigenobu S."/>
        </authorList>
    </citation>
    <scope>NUCLEOTIDE SEQUENCE [LARGE SCALE GENOMIC DNA]</scope>
</reference>
<dbReference type="AlphaFoldDB" id="A0AAV4FWK6"/>
<organism evidence="1 2">
    <name type="scientific">Elysia marginata</name>
    <dbReference type="NCBI Taxonomy" id="1093978"/>
    <lineage>
        <taxon>Eukaryota</taxon>
        <taxon>Metazoa</taxon>
        <taxon>Spiralia</taxon>
        <taxon>Lophotrochozoa</taxon>
        <taxon>Mollusca</taxon>
        <taxon>Gastropoda</taxon>
        <taxon>Heterobranchia</taxon>
        <taxon>Euthyneura</taxon>
        <taxon>Panpulmonata</taxon>
        <taxon>Sacoglossa</taxon>
        <taxon>Placobranchoidea</taxon>
        <taxon>Plakobranchidae</taxon>
        <taxon>Elysia</taxon>
    </lineage>
</organism>
<evidence type="ECO:0000313" key="1">
    <source>
        <dbReference type="EMBL" id="GFR77539.1"/>
    </source>
</evidence>
<sequence length="132" mass="15731">MDKRRKAKEEEGEYESIHREVRSKCEEAKEAWLNEKCREIDTFQRQAPNTMYRNVEELMGKKKASSTGCLKAKNGEIIMEKDKILERWSEYIKELFDDERKEKEVMKGNFAGPLILKDEVRTDEKWKSHRTG</sequence>